<dbReference type="InterPro" id="IPR035991">
    <property type="entry name" value="Casein_kinase_II_beta-like"/>
</dbReference>
<reference evidence="4" key="1">
    <citation type="submission" date="2021-01" db="EMBL/GenBank/DDBJ databases">
        <authorList>
            <person name="Corre E."/>
            <person name="Pelletier E."/>
            <person name="Niang G."/>
            <person name="Scheremetjew M."/>
            <person name="Finn R."/>
            <person name="Kale V."/>
            <person name="Holt S."/>
            <person name="Cochrane G."/>
            <person name="Meng A."/>
            <person name="Brown T."/>
            <person name="Cohen L."/>
        </authorList>
    </citation>
    <scope>NUCLEOTIDE SEQUENCE</scope>
    <source>
        <strain evidence="3">CCMP441</strain>
        <strain evidence="4">CCMP644</strain>
    </source>
</reference>
<dbReference type="SUPFAM" id="SSF57798">
    <property type="entry name" value="Casein kinase II beta subunit"/>
    <property type="match status" value="1"/>
</dbReference>
<comment type="subunit">
    <text evidence="2">Tetramer of two alpha and two beta subunits.</text>
</comment>
<comment type="similarity">
    <text evidence="1 2">Belongs to the casein kinase 2 subunit beta family.</text>
</comment>
<gene>
    <name evidence="4" type="ORF">HAND00432_LOCUS32885</name>
    <name evidence="3" type="ORF">HAND1043_LOCUS26066</name>
</gene>
<dbReference type="InterPro" id="IPR000704">
    <property type="entry name" value="Casein_kinase_II_reg-sub"/>
</dbReference>
<evidence type="ECO:0000313" key="3">
    <source>
        <dbReference type="EMBL" id="CAD8759552.1"/>
    </source>
</evidence>
<dbReference type="Gene3D" id="2.20.25.20">
    <property type="match status" value="1"/>
</dbReference>
<dbReference type="GO" id="GO:0019887">
    <property type="term" value="F:protein kinase regulator activity"/>
    <property type="evidence" value="ECO:0007669"/>
    <property type="project" value="InterPro"/>
</dbReference>
<dbReference type="EMBL" id="HBFK01043014">
    <property type="protein sequence ID" value="CAD8759552.1"/>
    <property type="molecule type" value="Transcribed_RNA"/>
</dbReference>
<protein>
    <recommendedName>
        <fullName evidence="2">Casein kinase II subunit beta</fullName>
        <shortName evidence="2">CK II beta</shortName>
    </recommendedName>
</protein>
<dbReference type="PANTHER" id="PTHR11740">
    <property type="entry name" value="CASEIN KINASE II SUBUNIT BETA"/>
    <property type="match status" value="1"/>
</dbReference>
<dbReference type="Gene3D" id="1.10.1820.10">
    <property type="entry name" value="protein kinase ck2 holoenzyme, chain C, domain 1"/>
    <property type="match status" value="1"/>
</dbReference>
<dbReference type="GO" id="GO:0005956">
    <property type="term" value="C:protein kinase CK2 complex"/>
    <property type="evidence" value="ECO:0007669"/>
    <property type="project" value="UniProtKB-UniRule"/>
</dbReference>
<dbReference type="InterPro" id="IPR016149">
    <property type="entry name" value="Casein_kin_II_reg-sub_N"/>
</dbReference>
<sequence length="206" mass="23702">MGEVSDSNDYEYSTSDDDAEYSWIGWFCSRKGHEFLCEVDREFIEDSFNLYGLRALVPHYNEALDMILDIERMDEAFSDDRQAKIESSAEYLYGLIHARYVLTSAGLNAVLEKYYNAEYGRCPRVFCKDQPVLPAAVSDVPHEEAVKVLCPSCEDLFSTRSRLDGAFFTTSLPHLLLLQYPDIKPPKPAEKYVPKIYGYRIHKPKK</sequence>
<dbReference type="EMBL" id="HBFX01054603">
    <property type="protein sequence ID" value="CAD8981875.1"/>
    <property type="molecule type" value="Transcribed_RNA"/>
</dbReference>
<name>A0A6T8PQ88_HEMAN</name>
<evidence type="ECO:0000256" key="2">
    <source>
        <dbReference type="RuleBase" id="RU361268"/>
    </source>
</evidence>
<dbReference type="AlphaFoldDB" id="A0A6T8PQ88"/>
<evidence type="ECO:0000313" key="4">
    <source>
        <dbReference type="EMBL" id="CAD8981875.1"/>
    </source>
</evidence>
<dbReference type="SMART" id="SM01085">
    <property type="entry name" value="CK_II_beta"/>
    <property type="match status" value="1"/>
</dbReference>
<evidence type="ECO:0000256" key="1">
    <source>
        <dbReference type="ARBA" id="ARBA00006941"/>
    </source>
</evidence>
<accession>A0A6T8PQ88</accession>
<dbReference type="FunFam" id="2.20.25.20:FF:000001">
    <property type="entry name" value="Casein kinase II subunit beta"/>
    <property type="match status" value="1"/>
</dbReference>
<dbReference type="Pfam" id="PF01214">
    <property type="entry name" value="CK_II_beta"/>
    <property type="match status" value="1"/>
</dbReference>
<dbReference type="GO" id="GO:0005737">
    <property type="term" value="C:cytoplasm"/>
    <property type="evidence" value="ECO:0007669"/>
    <property type="project" value="TreeGrafter"/>
</dbReference>
<dbReference type="FunFam" id="1.10.1820.10:FF:000005">
    <property type="entry name" value="Casein kinase II subunit beta"/>
    <property type="match status" value="1"/>
</dbReference>
<organism evidence="4">
    <name type="scientific">Hemiselmis andersenii</name>
    <name type="common">Cryptophyte alga</name>
    <dbReference type="NCBI Taxonomy" id="464988"/>
    <lineage>
        <taxon>Eukaryota</taxon>
        <taxon>Cryptophyceae</taxon>
        <taxon>Cryptomonadales</taxon>
        <taxon>Hemiselmidaceae</taxon>
        <taxon>Hemiselmis</taxon>
    </lineage>
</organism>
<dbReference type="PANTHER" id="PTHR11740:SF0">
    <property type="entry name" value="CASEIN KINASE II SUBUNIT BETA"/>
    <property type="match status" value="1"/>
</dbReference>
<dbReference type="PRINTS" id="PR00472">
    <property type="entry name" value="CASNKINASEII"/>
</dbReference>
<proteinExistence type="inferred from homology"/>